<dbReference type="GO" id="GO:0003746">
    <property type="term" value="F:translation elongation factor activity"/>
    <property type="evidence" value="ECO:0007669"/>
    <property type="project" value="UniProtKB-KW"/>
</dbReference>
<reference evidence="2" key="2">
    <citation type="journal article" date="2024" name="Plant">
        <title>Genomic evolution and insights into agronomic trait innovations of Sesamum species.</title>
        <authorList>
            <person name="Miao H."/>
            <person name="Wang L."/>
            <person name="Qu L."/>
            <person name="Liu H."/>
            <person name="Sun Y."/>
            <person name="Le M."/>
            <person name="Wang Q."/>
            <person name="Wei S."/>
            <person name="Zheng Y."/>
            <person name="Lin W."/>
            <person name="Duan Y."/>
            <person name="Cao H."/>
            <person name="Xiong S."/>
            <person name="Wang X."/>
            <person name="Wei L."/>
            <person name="Li C."/>
            <person name="Ma Q."/>
            <person name="Ju M."/>
            <person name="Zhao R."/>
            <person name="Li G."/>
            <person name="Mu C."/>
            <person name="Tian Q."/>
            <person name="Mei H."/>
            <person name="Zhang T."/>
            <person name="Gao T."/>
            <person name="Zhang H."/>
        </authorList>
    </citation>
    <scope>NUCLEOTIDE SEQUENCE</scope>
    <source>
        <strain evidence="2">KEN8</strain>
    </source>
</reference>
<dbReference type="EMBL" id="JACGWM010000002">
    <property type="protein sequence ID" value="KAL0389813.1"/>
    <property type="molecule type" value="Genomic_DNA"/>
</dbReference>
<name>A0AAW2SBN4_9LAMI</name>
<dbReference type="InterPro" id="IPR001059">
    <property type="entry name" value="Transl_elong_P/YeiP_cen"/>
</dbReference>
<evidence type="ECO:0000313" key="2">
    <source>
        <dbReference type="EMBL" id="KAL0389813.1"/>
    </source>
</evidence>
<dbReference type="GO" id="GO:0005737">
    <property type="term" value="C:cytoplasm"/>
    <property type="evidence" value="ECO:0007669"/>
    <property type="project" value="TreeGrafter"/>
</dbReference>
<dbReference type="InterPro" id="IPR012340">
    <property type="entry name" value="NA-bd_OB-fold"/>
</dbReference>
<evidence type="ECO:0000259" key="1">
    <source>
        <dbReference type="SMART" id="SM01185"/>
    </source>
</evidence>
<dbReference type="InterPro" id="IPR020599">
    <property type="entry name" value="Transl_elong_fac_P/YeiP"/>
</dbReference>
<sequence>MRLLLLAKRISAALRSPTAASLPRNPQTSTTSSRLIKFQPSAHAPGGTLLDSPWSATQLRRARFSGADVCVEFIDVLVATNLQIVPFMAIFMLAQVRPGNVIERKGKVFEVELRDVDSGSKVNERLRTDEPVQKIFVQEKSFTYLYTDDETGNIVLMEPKTYSQLEVPRHLFGESLVYLQDDMEVTVQLYDERPLSVKIPHRVTCTVTEAAEALRGSGPTAYKKVLLDNGLTVQGLNRIFVKFCPNWFNCKEQVMPKVSCLQLVVSLADFEKLMRCYVLSFKVFQGTRGGNIKLKEIEITKEEVTATEYSFRSFIIEQIMDGYKQRQRMQI</sequence>
<dbReference type="Pfam" id="PF01132">
    <property type="entry name" value="EFP"/>
    <property type="match status" value="1"/>
</dbReference>
<proteinExistence type="predicted"/>
<comment type="caution">
    <text evidence="2">The sequence shown here is derived from an EMBL/GenBank/DDBJ whole genome shotgun (WGS) entry which is preliminary data.</text>
</comment>
<keyword evidence="2" id="KW-0251">Elongation factor</keyword>
<dbReference type="PANTHER" id="PTHR30053">
    <property type="entry name" value="ELONGATION FACTOR P"/>
    <property type="match status" value="1"/>
</dbReference>
<reference evidence="2" key="1">
    <citation type="submission" date="2020-06" db="EMBL/GenBank/DDBJ databases">
        <authorList>
            <person name="Li T."/>
            <person name="Hu X."/>
            <person name="Zhang T."/>
            <person name="Song X."/>
            <person name="Zhang H."/>
            <person name="Dai N."/>
            <person name="Sheng W."/>
            <person name="Hou X."/>
            <person name="Wei L."/>
        </authorList>
    </citation>
    <scope>NUCLEOTIDE SEQUENCE</scope>
    <source>
        <strain evidence="2">KEN8</strain>
        <tissue evidence="2">Leaf</tissue>
    </source>
</reference>
<organism evidence="2">
    <name type="scientific">Sesamum calycinum</name>
    <dbReference type="NCBI Taxonomy" id="2727403"/>
    <lineage>
        <taxon>Eukaryota</taxon>
        <taxon>Viridiplantae</taxon>
        <taxon>Streptophyta</taxon>
        <taxon>Embryophyta</taxon>
        <taxon>Tracheophyta</taxon>
        <taxon>Spermatophyta</taxon>
        <taxon>Magnoliopsida</taxon>
        <taxon>eudicotyledons</taxon>
        <taxon>Gunneridae</taxon>
        <taxon>Pentapetalae</taxon>
        <taxon>asterids</taxon>
        <taxon>lamiids</taxon>
        <taxon>Lamiales</taxon>
        <taxon>Pedaliaceae</taxon>
        <taxon>Sesamum</taxon>
    </lineage>
</organism>
<dbReference type="Gene3D" id="2.40.50.140">
    <property type="entry name" value="Nucleic acid-binding proteins"/>
    <property type="match status" value="1"/>
</dbReference>
<dbReference type="SMART" id="SM01185">
    <property type="entry name" value="EFP"/>
    <property type="match status" value="1"/>
</dbReference>
<dbReference type="AlphaFoldDB" id="A0AAW2SBN4"/>
<accession>A0AAW2SBN4</accession>
<keyword evidence="2" id="KW-0648">Protein biosynthesis</keyword>
<dbReference type="SUPFAM" id="SSF50249">
    <property type="entry name" value="Nucleic acid-binding proteins"/>
    <property type="match status" value="1"/>
</dbReference>
<feature type="domain" description="Translation elongation factor P/YeiP central" evidence="1">
    <location>
        <begin position="139"/>
        <end position="195"/>
    </location>
</feature>
<gene>
    <name evidence="2" type="ORF">Scaly_0338400</name>
</gene>
<dbReference type="PANTHER" id="PTHR30053:SF14">
    <property type="entry name" value="TRANSLATION ELONGATION FACTOR KOW-LIKE DOMAIN-CONTAINING PROTEIN"/>
    <property type="match status" value="1"/>
</dbReference>
<dbReference type="FunFam" id="2.40.50.140:FF:000009">
    <property type="entry name" value="Elongation factor P"/>
    <property type="match status" value="1"/>
</dbReference>
<protein>
    <submittedName>
        <fullName evidence="2">Elongation factor P</fullName>
    </submittedName>
</protein>